<reference evidence="3 4" key="1">
    <citation type="journal article" date="2018" name="Microb. Genom.">
        <title>Expanding an expanded genome: long-read sequencing of Trypanosoma cruzi.</title>
        <authorList>
            <person name="Berna L."/>
            <person name="Rodriguez M."/>
            <person name="Chiribao M.L."/>
            <person name="Parodi-Talice A."/>
            <person name="Pita S."/>
            <person name="Rijo G."/>
            <person name="Alvarez-Valin F."/>
            <person name="Robello C."/>
        </authorList>
    </citation>
    <scope>NUCLEOTIDE SEQUENCE [LARGE SCALE GENOMIC DNA]</scope>
    <source>
        <strain evidence="3 4">TCC</strain>
    </source>
</reference>
<dbReference type="GO" id="GO:0045505">
    <property type="term" value="F:dynein intermediate chain binding"/>
    <property type="evidence" value="ECO:0007669"/>
    <property type="project" value="InterPro"/>
</dbReference>
<dbReference type="Gene3D" id="3.40.50.300">
    <property type="entry name" value="P-loop containing nucleotide triphosphate hydrolases"/>
    <property type="match status" value="1"/>
</dbReference>
<dbReference type="GO" id="GO:0097729">
    <property type="term" value="C:9+2 motile cilium"/>
    <property type="evidence" value="ECO:0007669"/>
    <property type="project" value="TreeGrafter"/>
</dbReference>
<dbReference type="GO" id="GO:0051959">
    <property type="term" value="F:dynein light intermediate chain binding"/>
    <property type="evidence" value="ECO:0007669"/>
    <property type="project" value="InterPro"/>
</dbReference>
<evidence type="ECO:0000256" key="1">
    <source>
        <dbReference type="SAM" id="Coils"/>
    </source>
</evidence>
<dbReference type="Proteomes" id="UP000246078">
    <property type="component" value="Unassembled WGS sequence"/>
</dbReference>
<dbReference type="Pfam" id="PF12781">
    <property type="entry name" value="AAA_9"/>
    <property type="match status" value="1"/>
</dbReference>
<dbReference type="Gene3D" id="6.10.140.1060">
    <property type="match status" value="1"/>
</dbReference>
<evidence type="ECO:0000313" key="3">
    <source>
        <dbReference type="EMBL" id="PWV05596.1"/>
    </source>
</evidence>
<organism evidence="3 4">
    <name type="scientific">Trypanosoma cruzi</name>
    <dbReference type="NCBI Taxonomy" id="5693"/>
    <lineage>
        <taxon>Eukaryota</taxon>
        <taxon>Discoba</taxon>
        <taxon>Euglenozoa</taxon>
        <taxon>Kinetoplastea</taxon>
        <taxon>Metakinetoplastina</taxon>
        <taxon>Trypanosomatida</taxon>
        <taxon>Trypanosomatidae</taxon>
        <taxon>Trypanosoma</taxon>
        <taxon>Schizotrypanum</taxon>
    </lineage>
</organism>
<keyword evidence="1" id="KW-0175">Coiled coil</keyword>
<feature type="domain" description="Dynein heavy chain ATP-binding dynein motor region" evidence="2">
    <location>
        <begin position="21"/>
        <end position="116"/>
    </location>
</feature>
<feature type="coiled-coil region" evidence="1">
    <location>
        <begin position="57"/>
        <end position="91"/>
    </location>
</feature>
<comment type="caution">
    <text evidence="3">The sequence shown here is derived from an EMBL/GenBank/DDBJ whole genome shotgun (WGS) entry which is preliminary data.</text>
</comment>
<dbReference type="VEuPathDB" id="TriTrypDB:C3747_127g4"/>
<dbReference type="AlphaFoldDB" id="A0A2V2WAB1"/>
<dbReference type="PANTHER" id="PTHR10676">
    <property type="entry name" value="DYNEIN HEAVY CHAIN FAMILY PROTEIN"/>
    <property type="match status" value="1"/>
</dbReference>
<sequence>MGKRWATTRTSVCSLPPNCPTQVFTPEMFAKSLVIDFTVTMEGLEQQLLSHVIGREKAELNEESAKLSEDINSNEKRRKNLEDRLLKQLSESQGNLIDDVGLIQTLQETKDASAEIAEKLTTALETKKRIAGACEEYRPVATHVVRCCISLWWKCLLSVTCIRPHSCSLMISLTGPFNGRSITPLHPNVFSASLNTSPWRSLNISFACSSRSTRYCLSY</sequence>
<dbReference type="GO" id="GO:0036158">
    <property type="term" value="P:outer dynein arm assembly"/>
    <property type="evidence" value="ECO:0007669"/>
    <property type="project" value="TreeGrafter"/>
</dbReference>
<dbReference type="GO" id="GO:0008569">
    <property type="term" value="F:minus-end-directed microtubule motor activity"/>
    <property type="evidence" value="ECO:0007669"/>
    <property type="project" value="TreeGrafter"/>
</dbReference>
<dbReference type="InterPro" id="IPR035706">
    <property type="entry name" value="AAA_9"/>
</dbReference>
<dbReference type="PANTHER" id="PTHR10676:SF365">
    <property type="entry name" value="AAA+ ATPASE DOMAIN-CONTAINING PROTEIN"/>
    <property type="match status" value="1"/>
</dbReference>
<dbReference type="InterPro" id="IPR027417">
    <property type="entry name" value="P-loop_NTPase"/>
</dbReference>
<evidence type="ECO:0000313" key="4">
    <source>
        <dbReference type="Proteomes" id="UP000246078"/>
    </source>
</evidence>
<proteinExistence type="predicted"/>
<dbReference type="EMBL" id="PRFC01000127">
    <property type="protein sequence ID" value="PWV05596.1"/>
    <property type="molecule type" value="Genomic_DNA"/>
</dbReference>
<dbReference type="GO" id="GO:0060294">
    <property type="term" value="P:cilium movement involved in cell motility"/>
    <property type="evidence" value="ECO:0007669"/>
    <property type="project" value="TreeGrafter"/>
</dbReference>
<dbReference type="InterPro" id="IPR026983">
    <property type="entry name" value="DHC"/>
</dbReference>
<accession>A0A2V2WAB1</accession>
<gene>
    <name evidence="3" type="ORF">C3747_127g4</name>
</gene>
<dbReference type="GO" id="GO:0036157">
    <property type="term" value="C:outer dynein arm"/>
    <property type="evidence" value="ECO:0007669"/>
    <property type="project" value="TreeGrafter"/>
</dbReference>
<protein>
    <submittedName>
        <fullName evidence="3">Putative dynein heavy chain</fullName>
    </submittedName>
</protein>
<name>A0A2V2WAB1_TRYCR</name>
<evidence type="ECO:0000259" key="2">
    <source>
        <dbReference type="Pfam" id="PF12781"/>
    </source>
</evidence>